<dbReference type="Pfam" id="PF01171">
    <property type="entry name" value="ATP_bind_3"/>
    <property type="match status" value="1"/>
</dbReference>
<dbReference type="AlphaFoldDB" id="A0A9D1ITB6"/>
<reference evidence="3" key="1">
    <citation type="submission" date="2020-10" db="EMBL/GenBank/DDBJ databases">
        <authorList>
            <person name="Gilroy R."/>
        </authorList>
    </citation>
    <scope>NUCLEOTIDE SEQUENCE</scope>
    <source>
        <strain evidence="3">CHK191-8634</strain>
    </source>
</reference>
<dbReference type="CDD" id="cd24138">
    <property type="entry name" value="TtcA-like"/>
    <property type="match status" value="1"/>
</dbReference>
<dbReference type="Proteomes" id="UP000824073">
    <property type="component" value="Unassembled WGS sequence"/>
</dbReference>
<dbReference type="PIRSF" id="PIRSF004976">
    <property type="entry name" value="ATPase_YdaO"/>
    <property type="match status" value="1"/>
</dbReference>
<evidence type="ECO:0000313" key="4">
    <source>
        <dbReference type="Proteomes" id="UP000824073"/>
    </source>
</evidence>
<dbReference type="SUPFAM" id="SSF52402">
    <property type="entry name" value="Adenine nucleotide alpha hydrolases-like"/>
    <property type="match status" value="1"/>
</dbReference>
<accession>A0A9D1ITB6</accession>
<feature type="domain" description="tRNA(Ile)-lysidine/2-thiocytidine synthase N-terminal" evidence="2">
    <location>
        <begin position="23"/>
        <end position="202"/>
    </location>
</feature>
<dbReference type="PANTHER" id="PTHR43686:SF1">
    <property type="entry name" value="AMINOTRAN_5 DOMAIN-CONTAINING PROTEIN"/>
    <property type="match status" value="1"/>
</dbReference>
<reference evidence="3" key="2">
    <citation type="journal article" date="2021" name="PeerJ">
        <title>Extensive microbial diversity within the chicken gut microbiome revealed by metagenomics and culture.</title>
        <authorList>
            <person name="Gilroy R."/>
            <person name="Ravi A."/>
            <person name="Getino M."/>
            <person name="Pursley I."/>
            <person name="Horton D.L."/>
            <person name="Alikhan N.F."/>
            <person name="Baker D."/>
            <person name="Gharbi K."/>
            <person name="Hall N."/>
            <person name="Watson M."/>
            <person name="Adriaenssens E.M."/>
            <person name="Foster-Nyarko E."/>
            <person name="Jarju S."/>
            <person name="Secka A."/>
            <person name="Antonio M."/>
            <person name="Oren A."/>
            <person name="Chaudhuri R.R."/>
            <person name="La Ragione R."/>
            <person name="Hildebrand F."/>
            <person name="Pallen M.J."/>
        </authorList>
    </citation>
    <scope>NUCLEOTIDE SEQUENCE</scope>
    <source>
        <strain evidence="3">CHK191-8634</strain>
    </source>
</reference>
<keyword evidence="1" id="KW-0808">Transferase</keyword>
<dbReference type="InterPro" id="IPR014729">
    <property type="entry name" value="Rossmann-like_a/b/a_fold"/>
</dbReference>
<sequence length="237" mass="27160">MQKMLSLMRKCVDDYRMIEPGDQIAVGVSGGKDSLALLAVLAELRRFYPNPFTLTAITLDAGYEEMDFSPVAELCRSLDVSYIIKKTEIGKILFDIRKEKNPCALCAKMRRGALNDAALAAGCKKVALGHHFDDAVETFMLSLFYEGRINCFYPVTYLDRRGITVIRPMLYIPERQIINFVRRQELPVVHNLCPADKHTKREEVKSLLRELEHTHHDLRERIFGAIQRYPLVGWEKG</sequence>
<dbReference type="EMBL" id="DVMR01000036">
    <property type="protein sequence ID" value="HIU43505.1"/>
    <property type="molecule type" value="Genomic_DNA"/>
</dbReference>
<name>A0A9D1ITB6_9CLOT</name>
<dbReference type="GO" id="GO:0008033">
    <property type="term" value="P:tRNA processing"/>
    <property type="evidence" value="ECO:0007669"/>
    <property type="project" value="InterPro"/>
</dbReference>
<organism evidence="3 4">
    <name type="scientific">Candidatus Ventrousia excrementavium</name>
    <dbReference type="NCBI Taxonomy" id="2840961"/>
    <lineage>
        <taxon>Bacteria</taxon>
        <taxon>Bacillati</taxon>
        <taxon>Bacillota</taxon>
        <taxon>Clostridia</taxon>
        <taxon>Eubacteriales</taxon>
        <taxon>Clostridiaceae</taxon>
        <taxon>Clostridiaceae incertae sedis</taxon>
        <taxon>Candidatus Ventrousia</taxon>
    </lineage>
</organism>
<dbReference type="InterPro" id="IPR035107">
    <property type="entry name" value="tRNA_thiolation_TtcA_Ctu1"/>
</dbReference>
<protein>
    <submittedName>
        <fullName evidence="3">tRNA 2-thiocytidine(32) synthetase TtcA</fullName>
    </submittedName>
</protein>
<evidence type="ECO:0000256" key="1">
    <source>
        <dbReference type="ARBA" id="ARBA00022679"/>
    </source>
</evidence>
<dbReference type="PANTHER" id="PTHR43686">
    <property type="entry name" value="SULFURTRANSFERASE-RELATED"/>
    <property type="match status" value="1"/>
</dbReference>
<evidence type="ECO:0000259" key="2">
    <source>
        <dbReference type="Pfam" id="PF01171"/>
    </source>
</evidence>
<comment type="caution">
    <text evidence="3">The sequence shown here is derived from an EMBL/GenBank/DDBJ whole genome shotgun (WGS) entry which is preliminary data.</text>
</comment>
<dbReference type="GO" id="GO:0016740">
    <property type="term" value="F:transferase activity"/>
    <property type="evidence" value="ECO:0007669"/>
    <property type="project" value="UniProtKB-KW"/>
</dbReference>
<gene>
    <name evidence="3" type="ORF">IAB67_04325</name>
</gene>
<proteinExistence type="predicted"/>
<dbReference type="Gene3D" id="3.40.50.620">
    <property type="entry name" value="HUPs"/>
    <property type="match status" value="1"/>
</dbReference>
<evidence type="ECO:0000313" key="3">
    <source>
        <dbReference type="EMBL" id="HIU43505.1"/>
    </source>
</evidence>
<dbReference type="InterPro" id="IPR011063">
    <property type="entry name" value="TilS/TtcA_N"/>
</dbReference>